<dbReference type="KEGG" id="mhey:H2LOC_014695"/>
<gene>
    <name evidence="7" type="ORF">H2LOC_014695</name>
</gene>
<dbReference type="AlphaFoldDB" id="A0A6B8KIH3"/>
<evidence type="ECO:0000259" key="6">
    <source>
        <dbReference type="PROSITE" id="PS50893"/>
    </source>
</evidence>
<dbReference type="PROSITE" id="PS00211">
    <property type="entry name" value="ABC_TRANSPORTER_1"/>
    <property type="match status" value="1"/>
</dbReference>
<dbReference type="GO" id="GO:0016887">
    <property type="term" value="F:ATP hydrolysis activity"/>
    <property type="evidence" value="ECO:0007669"/>
    <property type="project" value="InterPro"/>
</dbReference>
<proteinExistence type="inferred from homology"/>
<keyword evidence="2" id="KW-0813">Transport</keyword>
<dbReference type="InterPro" id="IPR050763">
    <property type="entry name" value="ABC_transporter_ATP-binding"/>
</dbReference>
<dbReference type="PANTHER" id="PTHR42711">
    <property type="entry name" value="ABC TRANSPORTER ATP-BINDING PROTEIN"/>
    <property type="match status" value="1"/>
</dbReference>
<comment type="similarity">
    <text evidence="1">Belongs to the ABC transporter superfamily.</text>
</comment>
<dbReference type="SUPFAM" id="SSF52540">
    <property type="entry name" value="P-loop containing nucleoside triphosphate hydrolases"/>
    <property type="match status" value="1"/>
</dbReference>
<dbReference type="PANTHER" id="PTHR42711:SF5">
    <property type="entry name" value="ABC TRANSPORTER ATP-BINDING PROTEIN NATA"/>
    <property type="match status" value="1"/>
</dbReference>
<dbReference type="OrthoDB" id="9778547at2"/>
<reference evidence="7 8" key="1">
    <citation type="submission" date="2019-11" db="EMBL/GenBank/DDBJ databases">
        <title>The genome sequence of Methylocystis heyeri.</title>
        <authorList>
            <person name="Oshkin I.Y."/>
            <person name="Miroshnikov K."/>
            <person name="Dedysh S.N."/>
        </authorList>
    </citation>
    <scope>NUCLEOTIDE SEQUENCE [LARGE SCALE GENOMIC DNA]</scope>
    <source>
        <strain evidence="7 8">H2</strain>
    </source>
</reference>
<accession>A0A6B8KIH3</accession>
<dbReference type="InterPro" id="IPR017871">
    <property type="entry name" value="ABC_transporter-like_CS"/>
</dbReference>
<evidence type="ECO:0000256" key="1">
    <source>
        <dbReference type="ARBA" id="ARBA00005417"/>
    </source>
</evidence>
<dbReference type="RefSeq" id="WP_136497731.1">
    <property type="nucleotide sequence ID" value="NZ_CP046052.1"/>
</dbReference>
<keyword evidence="3" id="KW-0536">Nodulation</keyword>
<protein>
    <submittedName>
        <fullName evidence="7">ATP-binding cassette domain-containing protein</fullName>
    </submittedName>
</protein>
<dbReference type="SMART" id="SM00382">
    <property type="entry name" value="AAA"/>
    <property type="match status" value="1"/>
</dbReference>
<keyword evidence="4" id="KW-0547">Nucleotide-binding</keyword>
<dbReference type="InterPro" id="IPR003593">
    <property type="entry name" value="AAA+_ATPase"/>
</dbReference>
<evidence type="ECO:0000256" key="2">
    <source>
        <dbReference type="ARBA" id="ARBA00022448"/>
    </source>
</evidence>
<dbReference type="InterPro" id="IPR027417">
    <property type="entry name" value="P-loop_NTPase"/>
</dbReference>
<dbReference type="Gene3D" id="3.40.50.300">
    <property type="entry name" value="P-loop containing nucleotide triphosphate hydrolases"/>
    <property type="match status" value="1"/>
</dbReference>
<dbReference type="CDD" id="cd03230">
    <property type="entry name" value="ABC_DR_subfamily_A"/>
    <property type="match status" value="1"/>
</dbReference>
<evidence type="ECO:0000313" key="7">
    <source>
        <dbReference type="EMBL" id="QGM46841.1"/>
    </source>
</evidence>
<dbReference type="Proteomes" id="UP000309061">
    <property type="component" value="Chromosome"/>
</dbReference>
<dbReference type="GO" id="GO:0005524">
    <property type="term" value="F:ATP binding"/>
    <property type="evidence" value="ECO:0007669"/>
    <property type="project" value="UniProtKB-KW"/>
</dbReference>
<dbReference type="EMBL" id="CP046052">
    <property type="protein sequence ID" value="QGM46841.1"/>
    <property type="molecule type" value="Genomic_DNA"/>
</dbReference>
<keyword evidence="5 7" id="KW-0067">ATP-binding</keyword>
<dbReference type="InterPro" id="IPR003439">
    <property type="entry name" value="ABC_transporter-like_ATP-bd"/>
</dbReference>
<feature type="domain" description="ABC transporter" evidence="6">
    <location>
        <begin position="9"/>
        <end position="238"/>
    </location>
</feature>
<evidence type="ECO:0000313" key="8">
    <source>
        <dbReference type="Proteomes" id="UP000309061"/>
    </source>
</evidence>
<organism evidence="7 8">
    <name type="scientific">Methylocystis heyeri</name>
    <dbReference type="NCBI Taxonomy" id="391905"/>
    <lineage>
        <taxon>Bacteria</taxon>
        <taxon>Pseudomonadati</taxon>
        <taxon>Pseudomonadota</taxon>
        <taxon>Alphaproteobacteria</taxon>
        <taxon>Hyphomicrobiales</taxon>
        <taxon>Methylocystaceae</taxon>
        <taxon>Methylocystis</taxon>
    </lineage>
</organism>
<name>A0A6B8KIH3_9HYPH</name>
<keyword evidence="8" id="KW-1185">Reference proteome</keyword>
<evidence type="ECO:0000256" key="4">
    <source>
        <dbReference type="ARBA" id="ARBA00022741"/>
    </source>
</evidence>
<dbReference type="PROSITE" id="PS50893">
    <property type="entry name" value="ABC_TRANSPORTER_2"/>
    <property type="match status" value="1"/>
</dbReference>
<evidence type="ECO:0000256" key="3">
    <source>
        <dbReference type="ARBA" id="ARBA00022458"/>
    </source>
</evidence>
<dbReference type="Pfam" id="PF00005">
    <property type="entry name" value="ABC_tran"/>
    <property type="match status" value="1"/>
</dbReference>
<sequence>MPATAPAALCVKGLSKSYDGKSVVGPLSFALAPGSVTGLLGGNGAGKTTTIGMIMGLIEPTTGTICALGCDMARERAKVLGRMNFESPYVDMPHRLTVRQNLNVFAMLYGVPRRDEKIARLAKEFALEDFIDRPTGRLSAGQKTRVALAKALLNDPALLLLDEPTASLDPDTADWVRARIEDHRRAHNCTILLASHNMNEVERLCDRVMMLRQGAIVDDASPAALLERYGRATLEEVFLDVARGRATASSGAQA</sequence>
<evidence type="ECO:0000256" key="5">
    <source>
        <dbReference type="ARBA" id="ARBA00022840"/>
    </source>
</evidence>